<proteinExistence type="predicted"/>
<keyword evidence="3" id="KW-1185">Reference proteome</keyword>
<comment type="caution">
    <text evidence="2">The sequence shown here is derived from an EMBL/GenBank/DDBJ whole genome shotgun (WGS) entry which is preliminary data.</text>
</comment>
<reference evidence="2 3" key="1">
    <citation type="journal article" date="2023" name="Int. J. Syst. Evol. Microbiol.">
        <title>Arthrobacter vasquezii sp. nov., isolated from a soil sample from Union Glacier, Antarctica.</title>
        <authorList>
            <person name="Valenzuela-Ibaceta F."/>
            <person name="Carrasco V."/>
            <person name="Lagos-Moraga S."/>
            <person name="Dietz-Vargas C."/>
            <person name="Navarro C.A."/>
            <person name="Perez-Donoso J.M."/>
        </authorList>
    </citation>
    <scope>NUCLEOTIDE SEQUENCE [LARGE SCALE GENOMIC DNA]</scope>
    <source>
        <strain evidence="2 3">EH-1B-1</strain>
    </source>
</reference>
<protein>
    <submittedName>
        <fullName evidence="2">Phosphotransferase</fullName>
    </submittedName>
</protein>
<dbReference type="Pfam" id="PF01636">
    <property type="entry name" value="APH"/>
    <property type="match status" value="1"/>
</dbReference>
<feature type="domain" description="Aminoglycoside phosphotransferase" evidence="1">
    <location>
        <begin position="122"/>
        <end position="196"/>
    </location>
</feature>
<evidence type="ECO:0000259" key="1">
    <source>
        <dbReference type="Pfam" id="PF01636"/>
    </source>
</evidence>
<dbReference type="InterPro" id="IPR002575">
    <property type="entry name" value="Aminoglycoside_PTrfase"/>
</dbReference>
<evidence type="ECO:0000313" key="3">
    <source>
        <dbReference type="Proteomes" id="UP001220456"/>
    </source>
</evidence>
<dbReference type="InterPro" id="IPR011009">
    <property type="entry name" value="Kinase-like_dom_sf"/>
</dbReference>
<gene>
    <name evidence="2" type="ORF">P4U43_15930</name>
</gene>
<organism evidence="2 3">
    <name type="scientific">Arthrobacter vasquezii</name>
    <dbReference type="NCBI Taxonomy" id="2977629"/>
    <lineage>
        <taxon>Bacteria</taxon>
        <taxon>Bacillati</taxon>
        <taxon>Actinomycetota</taxon>
        <taxon>Actinomycetes</taxon>
        <taxon>Micrococcales</taxon>
        <taxon>Micrococcaceae</taxon>
        <taxon>Arthrobacter</taxon>
    </lineage>
</organism>
<dbReference type="Proteomes" id="UP001220456">
    <property type="component" value="Unassembled WGS sequence"/>
</dbReference>
<accession>A0ABT6CZ54</accession>
<evidence type="ECO:0000313" key="2">
    <source>
        <dbReference type="EMBL" id="MDF9279279.1"/>
    </source>
</evidence>
<dbReference type="EMBL" id="JAROKN010000069">
    <property type="protein sequence ID" value="MDF9279279.1"/>
    <property type="molecule type" value="Genomic_DNA"/>
</dbReference>
<dbReference type="Gene3D" id="3.90.1200.10">
    <property type="match status" value="1"/>
</dbReference>
<name>A0ABT6CZ54_9MICC</name>
<sequence length="262" mass="29189">MGRVPVVGNLAMVIEDEQELVGGNTSDSVVRIGGTVRKPWHPTSGAVQNFMQALRSHGVDTPEPLGRDAENRHVVEYLAGVTALDSLPLSLDDLRRVGRLVRQIHDASEHIPLPEVDDWNLPLPTAEPDLMCHNDLAPWNLIIGERWVFIDWDGAGPSTRLWDLAYAAQAFGSLFEGQPIDDAAANLRAFIDGYDASSELRQALPDAMSKRTTAMYELLKRSHETGFQPWANMYADGHGEHWRAAADYVDRHHGVWKQALER</sequence>
<dbReference type="SUPFAM" id="SSF56112">
    <property type="entry name" value="Protein kinase-like (PK-like)"/>
    <property type="match status" value="1"/>
</dbReference>